<gene>
    <name evidence="1" type="ORF">S01H4_07121</name>
</gene>
<comment type="caution">
    <text evidence="1">The sequence shown here is derived from an EMBL/GenBank/DDBJ whole genome shotgun (WGS) entry which is preliminary data.</text>
</comment>
<proteinExistence type="predicted"/>
<reference evidence="1" key="1">
    <citation type="journal article" date="2014" name="Front. Microbiol.">
        <title>High frequency of phylogenetically diverse reductive dehalogenase-homologous genes in deep subseafloor sedimentary metagenomes.</title>
        <authorList>
            <person name="Kawai M."/>
            <person name="Futagami T."/>
            <person name="Toyoda A."/>
            <person name="Takaki Y."/>
            <person name="Nishi S."/>
            <person name="Hori S."/>
            <person name="Arai W."/>
            <person name="Tsubouchi T."/>
            <person name="Morono Y."/>
            <person name="Uchiyama I."/>
            <person name="Ito T."/>
            <person name="Fujiyama A."/>
            <person name="Inagaki F."/>
            <person name="Takami H."/>
        </authorList>
    </citation>
    <scope>NUCLEOTIDE SEQUENCE</scope>
    <source>
        <strain evidence="1">Expedition CK06-06</strain>
    </source>
</reference>
<protein>
    <recommendedName>
        <fullName evidence="2">Extracellular solute-binding protein</fullName>
    </recommendedName>
</protein>
<dbReference type="Gene3D" id="3.40.190.10">
    <property type="entry name" value="Periplasmic binding protein-like II"/>
    <property type="match status" value="2"/>
</dbReference>
<dbReference type="InterPro" id="IPR050490">
    <property type="entry name" value="Bact_solute-bd_prot1"/>
</dbReference>
<dbReference type="PANTHER" id="PTHR43649">
    <property type="entry name" value="ARABINOSE-BINDING PROTEIN-RELATED"/>
    <property type="match status" value="1"/>
</dbReference>
<feature type="non-terminal residue" evidence="1">
    <location>
        <position position="1"/>
    </location>
</feature>
<dbReference type="Pfam" id="PF01547">
    <property type="entry name" value="SBP_bac_1"/>
    <property type="match status" value="1"/>
</dbReference>
<organism evidence="1">
    <name type="scientific">marine sediment metagenome</name>
    <dbReference type="NCBI Taxonomy" id="412755"/>
    <lineage>
        <taxon>unclassified sequences</taxon>
        <taxon>metagenomes</taxon>
        <taxon>ecological metagenomes</taxon>
    </lineage>
</organism>
<dbReference type="EMBL" id="BART01002290">
    <property type="protein sequence ID" value="GAG59331.1"/>
    <property type="molecule type" value="Genomic_DNA"/>
</dbReference>
<accession>X1AGZ1</accession>
<dbReference type="AlphaFoldDB" id="X1AGZ1"/>
<name>X1AGZ1_9ZZZZ</name>
<evidence type="ECO:0000313" key="1">
    <source>
        <dbReference type="EMBL" id="GAG59331.1"/>
    </source>
</evidence>
<dbReference type="InterPro" id="IPR006059">
    <property type="entry name" value="SBP"/>
</dbReference>
<dbReference type="SUPFAM" id="SSF53850">
    <property type="entry name" value="Periplasmic binding protein-like II"/>
    <property type="match status" value="1"/>
</dbReference>
<evidence type="ECO:0008006" key="2">
    <source>
        <dbReference type="Google" id="ProtNLM"/>
    </source>
</evidence>
<sequence>GQNGTACFPFMGLYEKELAAVTTASKTYDLMNMNEIWGPFFYAGGYLTPLKEIDPEFTVPSHLMQFFWEGYWDDKVHYQAPTGVLYGIHVNGNIHLLQYREDKYKEAGLPTPPETWDDVLEAARKLFDPPNFYGYVIRGARGDPIFYNSMTIRHAYNGYMFRDPLKGDFTITVNDEKNVEAWEMYARNLNEYGPPGVGNIGQTEMMGLLASGRALQAIVVSAAFPHLDDPEFSAVPFKIQFAVPPKGRGGDHSSTVAGWTMVVPRFISDERKKAALDFLKWSITQKPQVEYTKMGGVPVSTTVFQSELMRDPKYRFLKATQDSIPYFSSMPLIPKLADPR</sequence>
<dbReference type="PANTHER" id="PTHR43649:SF12">
    <property type="entry name" value="DIACETYLCHITOBIOSE BINDING PROTEIN DASA"/>
    <property type="match status" value="1"/>
</dbReference>